<dbReference type="Gene3D" id="3.40.1280.10">
    <property type="match status" value="1"/>
</dbReference>
<dbReference type="GeneID" id="108012331"/>
<dbReference type="PANTHER" id="PTHR12636:SF5">
    <property type="entry name" value="RIBOSOMAL RNA SMALL SUBUNIT METHYLTRANSFERASE NEP1"/>
    <property type="match status" value="1"/>
</dbReference>
<dbReference type="Proteomes" id="UP001652628">
    <property type="component" value="Chromosome 3"/>
</dbReference>
<evidence type="ECO:0000256" key="2">
    <source>
        <dbReference type="ARBA" id="ARBA00022517"/>
    </source>
</evidence>
<dbReference type="Pfam" id="PF03587">
    <property type="entry name" value="EMG1"/>
    <property type="match status" value="1"/>
</dbReference>
<keyword evidence="9" id="KW-1185">Reference proteome</keyword>
<sequence length="229" mass="25640">MADIEEVNLDRGRFKVVTKNTSKKRLIVVLEGAQLEVVKVNDKFELLNCDDHVDILRQSQRDPATVRPDITLQTLTMLYDSPLHRAGYLQVFVHTEKDVLIEVNQETLIPRTFKGFAPLIVKLLNEGEVRSKEDPSLKLLSVIKNPISDHLPVGCKRYALSAAGKPLKNLRDLVPKEEEPVVIVMGTYAFGNLTTDLTEEFFSVSSYPLAANDVCSRLATAFADAWGVF</sequence>
<keyword evidence="8" id="KW-0694">RNA-binding</keyword>
<keyword evidence="2" id="KW-0690">Ribosome biogenesis</keyword>
<evidence type="ECO:0000256" key="4">
    <source>
        <dbReference type="ARBA" id="ARBA00022603"/>
    </source>
</evidence>
<organism evidence="9 10">
    <name type="scientific">Drosophila suzukii</name>
    <name type="common">Spotted-wing drosophila fruit fly</name>
    <dbReference type="NCBI Taxonomy" id="28584"/>
    <lineage>
        <taxon>Eukaryota</taxon>
        <taxon>Metazoa</taxon>
        <taxon>Ecdysozoa</taxon>
        <taxon>Arthropoda</taxon>
        <taxon>Hexapoda</taxon>
        <taxon>Insecta</taxon>
        <taxon>Pterygota</taxon>
        <taxon>Neoptera</taxon>
        <taxon>Endopterygota</taxon>
        <taxon>Diptera</taxon>
        <taxon>Brachycera</taxon>
        <taxon>Muscomorpha</taxon>
        <taxon>Ephydroidea</taxon>
        <taxon>Drosophilidae</taxon>
        <taxon>Drosophila</taxon>
        <taxon>Sophophora</taxon>
    </lineage>
</organism>
<reference evidence="10" key="1">
    <citation type="submission" date="2025-08" db="UniProtKB">
        <authorList>
            <consortium name="RefSeq"/>
        </authorList>
    </citation>
    <scope>IDENTIFICATION</scope>
</reference>
<comment type="similarity">
    <text evidence="1">Belongs to the class IV-like SAM-binding methyltransferase superfamily. RNA methyltransferase NEP1 family.</text>
</comment>
<evidence type="ECO:0000313" key="9">
    <source>
        <dbReference type="Proteomes" id="UP001652628"/>
    </source>
</evidence>
<dbReference type="CDD" id="cd18088">
    <property type="entry name" value="Nep1-like"/>
    <property type="match status" value="1"/>
</dbReference>
<name>A0AB39ZFP1_DROSZ</name>
<keyword evidence="5" id="KW-0808">Transferase</keyword>
<accession>A0AB39ZFP1</accession>
<keyword evidence="7" id="KW-0699">rRNA-binding</keyword>
<keyword evidence="3" id="KW-0698">rRNA processing</keyword>
<dbReference type="InterPro" id="IPR029028">
    <property type="entry name" value="Alpha/beta_knot_MTases"/>
</dbReference>
<evidence type="ECO:0000256" key="7">
    <source>
        <dbReference type="ARBA" id="ARBA00022730"/>
    </source>
</evidence>
<dbReference type="AlphaFoldDB" id="A0AB39ZFP1"/>
<evidence type="ECO:0000256" key="5">
    <source>
        <dbReference type="ARBA" id="ARBA00022679"/>
    </source>
</evidence>
<keyword evidence="6" id="KW-0949">S-adenosyl-L-methionine</keyword>
<dbReference type="GO" id="GO:0070037">
    <property type="term" value="F:rRNA (pseudouridine) methyltransferase activity"/>
    <property type="evidence" value="ECO:0007669"/>
    <property type="project" value="InterPro"/>
</dbReference>
<dbReference type="PANTHER" id="PTHR12636">
    <property type="entry name" value="NEP1/MRA1"/>
    <property type="match status" value="1"/>
</dbReference>
<dbReference type="SUPFAM" id="SSF75217">
    <property type="entry name" value="alpha/beta knot"/>
    <property type="match status" value="1"/>
</dbReference>
<gene>
    <name evidence="10" type="primary">LOC108012331</name>
</gene>
<keyword evidence="4" id="KW-0489">Methyltransferase</keyword>
<dbReference type="RefSeq" id="XP_016933118.2">
    <property type="nucleotide sequence ID" value="XM_017077629.4"/>
</dbReference>
<proteinExistence type="inferred from homology"/>
<evidence type="ECO:0000256" key="6">
    <source>
        <dbReference type="ARBA" id="ARBA00022691"/>
    </source>
</evidence>
<dbReference type="GO" id="GO:0070475">
    <property type="term" value="P:rRNA base methylation"/>
    <property type="evidence" value="ECO:0007669"/>
    <property type="project" value="InterPro"/>
</dbReference>
<dbReference type="GO" id="GO:0032040">
    <property type="term" value="C:small-subunit processome"/>
    <property type="evidence" value="ECO:0007669"/>
    <property type="project" value="TreeGrafter"/>
</dbReference>
<dbReference type="InterPro" id="IPR029026">
    <property type="entry name" value="tRNA_m1G_MTases_N"/>
</dbReference>
<evidence type="ECO:0000256" key="3">
    <source>
        <dbReference type="ARBA" id="ARBA00022552"/>
    </source>
</evidence>
<dbReference type="InterPro" id="IPR005304">
    <property type="entry name" value="Rbsml_bgen_MeTrfase_EMG1/NEP1"/>
</dbReference>
<protein>
    <submittedName>
        <fullName evidence="10">Ribosomal RNA small subunit methyltransferase NEP1-like</fullName>
    </submittedName>
</protein>
<evidence type="ECO:0000256" key="1">
    <source>
        <dbReference type="ARBA" id="ARBA00008115"/>
    </source>
</evidence>
<dbReference type="GO" id="GO:0019843">
    <property type="term" value="F:rRNA binding"/>
    <property type="evidence" value="ECO:0007669"/>
    <property type="project" value="UniProtKB-KW"/>
</dbReference>
<evidence type="ECO:0000313" key="10">
    <source>
        <dbReference type="RefSeq" id="XP_016933118.2"/>
    </source>
</evidence>
<evidence type="ECO:0000256" key="8">
    <source>
        <dbReference type="ARBA" id="ARBA00022884"/>
    </source>
</evidence>